<organism evidence="1 2">
    <name type="scientific">Pleuronectes platessa</name>
    <name type="common">European plaice</name>
    <dbReference type="NCBI Taxonomy" id="8262"/>
    <lineage>
        <taxon>Eukaryota</taxon>
        <taxon>Metazoa</taxon>
        <taxon>Chordata</taxon>
        <taxon>Craniata</taxon>
        <taxon>Vertebrata</taxon>
        <taxon>Euteleostomi</taxon>
        <taxon>Actinopterygii</taxon>
        <taxon>Neopterygii</taxon>
        <taxon>Teleostei</taxon>
        <taxon>Neoteleostei</taxon>
        <taxon>Acanthomorphata</taxon>
        <taxon>Carangaria</taxon>
        <taxon>Pleuronectiformes</taxon>
        <taxon>Pleuronectoidei</taxon>
        <taxon>Pleuronectidae</taxon>
        <taxon>Pleuronectes</taxon>
    </lineage>
</organism>
<comment type="caution">
    <text evidence="1">The sequence shown here is derived from an EMBL/GenBank/DDBJ whole genome shotgun (WGS) entry which is preliminary data.</text>
</comment>
<dbReference type="EMBL" id="CADEAL010002779">
    <property type="protein sequence ID" value="CAB1442104.1"/>
    <property type="molecule type" value="Genomic_DNA"/>
</dbReference>
<evidence type="ECO:0000313" key="1">
    <source>
        <dbReference type="EMBL" id="CAB1442104.1"/>
    </source>
</evidence>
<proteinExistence type="predicted"/>
<evidence type="ECO:0000313" key="2">
    <source>
        <dbReference type="Proteomes" id="UP001153269"/>
    </source>
</evidence>
<name>A0A9N7V3V4_PLEPL</name>
<dbReference type="Proteomes" id="UP001153269">
    <property type="component" value="Unassembled WGS sequence"/>
</dbReference>
<gene>
    <name evidence="1" type="ORF">PLEPLA_LOCUS29807</name>
</gene>
<reference evidence="1" key="1">
    <citation type="submission" date="2020-03" db="EMBL/GenBank/DDBJ databases">
        <authorList>
            <person name="Weist P."/>
        </authorList>
    </citation>
    <scope>NUCLEOTIDE SEQUENCE</scope>
</reference>
<accession>A0A9N7V3V4</accession>
<sequence>MRPFRRRRHRRLWNRITSPHRAPLSSLLSPPFWMLRRRISPAPGTMGAPCAAILERPVLRHSHPTSTQGEITSRESHRYQFVHRVGAKAKCLLTTRSPAQLFLCEQHSGNPGLFDRNKGIMEHPVSENNQSGLWRESLEISPNCSCRRCNVTVLLRWNK</sequence>
<protein>
    <submittedName>
        <fullName evidence="1">Uncharacterized protein</fullName>
    </submittedName>
</protein>
<keyword evidence="2" id="KW-1185">Reference proteome</keyword>
<dbReference type="AlphaFoldDB" id="A0A9N7V3V4"/>